<sequence length="56" mass="6606">MDGNNPVGRVIYIDPIQYEYLLSSRILFREDEQTILERLQPWQGLGEVSYEHLVPD</sequence>
<organism evidence="1">
    <name type="scientific">marine sediment metagenome</name>
    <dbReference type="NCBI Taxonomy" id="412755"/>
    <lineage>
        <taxon>unclassified sequences</taxon>
        <taxon>metagenomes</taxon>
        <taxon>ecological metagenomes</taxon>
    </lineage>
</organism>
<proteinExistence type="predicted"/>
<accession>X1BLA2</accession>
<protein>
    <submittedName>
        <fullName evidence="1">Uncharacterized protein</fullName>
    </submittedName>
</protein>
<evidence type="ECO:0000313" key="1">
    <source>
        <dbReference type="EMBL" id="GAG96694.1"/>
    </source>
</evidence>
<comment type="caution">
    <text evidence="1">The sequence shown here is derived from an EMBL/GenBank/DDBJ whole genome shotgun (WGS) entry which is preliminary data.</text>
</comment>
<dbReference type="AlphaFoldDB" id="X1BLA2"/>
<gene>
    <name evidence="1" type="ORF">S01H4_49100</name>
</gene>
<reference evidence="1" key="1">
    <citation type="journal article" date="2014" name="Front. Microbiol.">
        <title>High frequency of phylogenetically diverse reductive dehalogenase-homologous genes in deep subseafloor sedimentary metagenomes.</title>
        <authorList>
            <person name="Kawai M."/>
            <person name="Futagami T."/>
            <person name="Toyoda A."/>
            <person name="Takaki Y."/>
            <person name="Nishi S."/>
            <person name="Hori S."/>
            <person name="Arai W."/>
            <person name="Tsubouchi T."/>
            <person name="Morono Y."/>
            <person name="Uchiyama I."/>
            <person name="Ito T."/>
            <person name="Fujiyama A."/>
            <person name="Inagaki F."/>
            <person name="Takami H."/>
        </authorList>
    </citation>
    <scope>NUCLEOTIDE SEQUENCE</scope>
    <source>
        <strain evidence="1">Expedition CK06-06</strain>
    </source>
</reference>
<dbReference type="EMBL" id="BART01027736">
    <property type="protein sequence ID" value="GAG96694.1"/>
    <property type="molecule type" value="Genomic_DNA"/>
</dbReference>
<name>X1BLA2_9ZZZZ</name>